<evidence type="ECO:0000313" key="2">
    <source>
        <dbReference type="EMBL" id="SNW62127.1"/>
    </source>
</evidence>
<evidence type="ECO:0000256" key="1">
    <source>
        <dbReference type="SAM" id="Phobius"/>
    </source>
</evidence>
<reference evidence="2" key="1">
    <citation type="submission" date="2017-08" db="EMBL/GenBank/DDBJ databases">
        <authorList>
            <consortium name="Urmite Genomes"/>
        </authorList>
    </citation>
    <scope>NUCLEOTIDE SEQUENCE [LARGE SCALE GENOMIC DNA]</scope>
    <source>
        <strain evidence="2">IHUMI-LCC2</strain>
    </source>
</reference>
<keyword evidence="3" id="KW-1185">Reference proteome</keyword>
<sequence length="52" mass="6404">MSYLSNEIFIPLLSSFYILMSWDRTHDIIFINNYYGIVYAIIIVYKYYIYVF</sequence>
<gene>
    <name evidence="2" type="ORF">ORPV_223</name>
</gene>
<evidence type="ECO:0000313" key="3">
    <source>
        <dbReference type="Proteomes" id="UP000236316"/>
    </source>
</evidence>
<keyword evidence="1" id="KW-0472">Membrane</keyword>
<dbReference type="RefSeq" id="YP_009448429.1">
    <property type="nucleotide sequence ID" value="NC_036594.1"/>
</dbReference>
<proteinExistence type="predicted"/>
<dbReference type="Proteomes" id="UP000236316">
    <property type="component" value="Segment"/>
</dbReference>
<accession>A0A2I2L3P0</accession>
<feature type="transmembrane region" description="Helical" evidence="1">
    <location>
        <begin position="34"/>
        <end position="51"/>
    </location>
</feature>
<dbReference type="EMBL" id="LT906555">
    <property type="protein sequence ID" value="SNW62127.1"/>
    <property type="molecule type" value="Genomic_DNA"/>
</dbReference>
<name>A0A2I2L3P0_9VIRU</name>
<dbReference type="KEGG" id="vg:35381988"/>
<organism evidence="2">
    <name type="scientific">Orpheovirus IHUMI-LCC2</name>
    <dbReference type="NCBI Taxonomy" id="2023057"/>
    <lineage>
        <taxon>Viruses</taxon>
        <taxon>Varidnaviria</taxon>
        <taxon>Bamfordvirae</taxon>
        <taxon>Nucleocytoviricota</taxon>
        <taxon>Megaviricetes</taxon>
        <taxon>Pimascovirales</taxon>
        <taxon>Ocovirineae</taxon>
        <taxon>Orpheoviridae</taxon>
        <taxon>Alphaorpheovirus</taxon>
        <taxon>Alphaorpheovirus massiliense</taxon>
    </lineage>
</organism>
<keyword evidence="1 2" id="KW-0812">Transmembrane</keyword>
<dbReference type="GeneID" id="35381988"/>
<keyword evidence="1" id="KW-1133">Transmembrane helix</keyword>
<protein>
    <submittedName>
        <fullName evidence="2">Transmembrane domain-containing protein</fullName>
    </submittedName>
</protein>